<dbReference type="AlphaFoldDB" id="A0A1R2BYN8"/>
<comment type="caution">
    <text evidence="2">The sequence shown here is derived from an EMBL/GenBank/DDBJ whole genome shotgun (WGS) entry which is preliminary data.</text>
</comment>
<gene>
    <name evidence="2" type="ORF">SteCoe_17554</name>
</gene>
<keyword evidence="3" id="KW-1185">Reference proteome</keyword>
<accession>A0A1R2BYN8</accession>
<dbReference type="Proteomes" id="UP000187209">
    <property type="component" value="Unassembled WGS sequence"/>
</dbReference>
<evidence type="ECO:0000313" key="3">
    <source>
        <dbReference type="Proteomes" id="UP000187209"/>
    </source>
</evidence>
<evidence type="ECO:0000313" key="2">
    <source>
        <dbReference type="EMBL" id="OMJ81912.1"/>
    </source>
</evidence>
<dbReference type="EMBL" id="MPUH01000362">
    <property type="protein sequence ID" value="OMJ81912.1"/>
    <property type="molecule type" value="Genomic_DNA"/>
</dbReference>
<feature type="compositionally biased region" description="Basic residues" evidence="1">
    <location>
        <begin position="265"/>
        <end position="282"/>
    </location>
</feature>
<organism evidence="2 3">
    <name type="scientific">Stentor coeruleus</name>
    <dbReference type="NCBI Taxonomy" id="5963"/>
    <lineage>
        <taxon>Eukaryota</taxon>
        <taxon>Sar</taxon>
        <taxon>Alveolata</taxon>
        <taxon>Ciliophora</taxon>
        <taxon>Postciliodesmatophora</taxon>
        <taxon>Heterotrichea</taxon>
        <taxon>Heterotrichida</taxon>
        <taxon>Stentoridae</taxon>
        <taxon>Stentor</taxon>
    </lineage>
</organism>
<feature type="compositionally biased region" description="Basic and acidic residues" evidence="1">
    <location>
        <begin position="301"/>
        <end position="313"/>
    </location>
</feature>
<dbReference type="OrthoDB" id="287297at2759"/>
<evidence type="ECO:0000256" key="1">
    <source>
        <dbReference type="SAM" id="MobiDB-lite"/>
    </source>
</evidence>
<name>A0A1R2BYN8_9CILI</name>
<feature type="compositionally biased region" description="Basic and acidic residues" evidence="1">
    <location>
        <begin position="283"/>
        <end position="294"/>
    </location>
</feature>
<sequence length="313" mass="36508">MLGKLLLRFPHWAAGKHLGKKLRYNPQLNLKAREEKLVAHDYIVFKNYTGNEILYNLQHILEFKPSELSSAILELGLRTGAPENYDWNNHPLIQQTVEHIKKRIPQYTSRVLTSLAHGLNRLGISDPVLWKSLSEHIIRTSTKIESLGISYACQAFIGKNCPEFYNHMIEIIPLHARYMNGRDFLHIVKGLVAENISAENLYERWLYPKIIEKKKMCSSKQIEEFISILDKRQDFTDEKKVLLQDALQYKKKYREMLDRGDHNSMKKKIKIDKKEKKERKRKLAEEKAKAKAEAEAGNQNTEDKEQEKAKAKA</sequence>
<proteinExistence type="predicted"/>
<reference evidence="2 3" key="1">
    <citation type="submission" date="2016-11" db="EMBL/GenBank/DDBJ databases">
        <title>The macronuclear genome of Stentor coeruleus: a giant cell with tiny introns.</title>
        <authorList>
            <person name="Slabodnick M."/>
            <person name="Ruby J.G."/>
            <person name="Reiff S.B."/>
            <person name="Swart E.C."/>
            <person name="Gosai S."/>
            <person name="Prabakaran S."/>
            <person name="Witkowska E."/>
            <person name="Larue G.E."/>
            <person name="Fisher S."/>
            <person name="Freeman R.M."/>
            <person name="Gunawardena J."/>
            <person name="Chu W."/>
            <person name="Stover N.A."/>
            <person name="Gregory B.D."/>
            <person name="Nowacki M."/>
            <person name="Derisi J."/>
            <person name="Roy S.W."/>
            <person name="Marshall W.F."/>
            <person name="Sood P."/>
        </authorList>
    </citation>
    <scope>NUCLEOTIDE SEQUENCE [LARGE SCALE GENOMIC DNA]</scope>
    <source>
        <strain evidence="2">WM001</strain>
    </source>
</reference>
<feature type="region of interest" description="Disordered" evidence="1">
    <location>
        <begin position="262"/>
        <end position="313"/>
    </location>
</feature>
<protein>
    <submittedName>
        <fullName evidence="2">Uncharacterized protein</fullName>
    </submittedName>
</protein>